<dbReference type="GO" id="GO:0000462">
    <property type="term" value="P:maturation of SSU-rRNA from tricistronic rRNA transcript (SSU-rRNA, 5.8S rRNA, LSU-rRNA)"/>
    <property type="evidence" value="ECO:0007669"/>
    <property type="project" value="TreeGrafter"/>
</dbReference>
<name>B3NQ26_DROER</name>
<protein>
    <recommendedName>
        <fullName evidence="9">Digestive organ expansion factor homolog</fullName>
    </recommendedName>
</protein>
<reference evidence="7 8" key="1">
    <citation type="journal article" date="2007" name="Nature">
        <title>Evolution of genes and genomes on the Drosophila phylogeny.</title>
        <authorList>
            <consortium name="Drosophila 12 Genomes Consortium"/>
            <person name="Clark A.G."/>
            <person name="Eisen M.B."/>
            <person name="Smith D.R."/>
            <person name="Bergman C.M."/>
            <person name="Oliver B."/>
            <person name="Markow T.A."/>
            <person name="Kaufman T.C."/>
            <person name="Kellis M."/>
            <person name="Gelbart W."/>
            <person name="Iyer V.N."/>
            <person name="Pollard D.A."/>
            <person name="Sackton T.B."/>
            <person name="Larracuente A.M."/>
            <person name="Singh N.D."/>
            <person name="Abad J.P."/>
            <person name="Abt D.N."/>
            <person name="Adryan B."/>
            <person name="Aguade M."/>
            <person name="Akashi H."/>
            <person name="Anderson W.W."/>
            <person name="Aquadro C.F."/>
            <person name="Ardell D.H."/>
            <person name="Arguello R."/>
            <person name="Artieri C.G."/>
            <person name="Barbash D.A."/>
            <person name="Barker D."/>
            <person name="Barsanti P."/>
            <person name="Batterham P."/>
            <person name="Batzoglou S."/>
            <person name="Begun D."/>
            <person name="Bhutkar A."/>
            <person name="Blanco E."/>
            <person name="Bosak S.A."/>
            <person name="Bradley R.K."/>
            <person name="Brand A.D."/>
            <person name="Brent M.R."/>
            <person name="Brooks A.N."/>
            <person name="Brown R.H."/>
            <person name="Butlin R.K."/>
            <person name="Caggese C."/>
            <person name="Calvi B.R."/>
            <person name="Bernardo de Carvalho A."/>
            <person name="Caspi A."/>
            <person name="Castrezana S."/>
            <person name="Celniker S.E."/>
            <person name="Chang J.L."/>
            <person name="Chapple C."/>
            <person name="Chatterji S."/>
            <person name="Chinwalla A."/>
            <person name="Civetta A."/>
            <person name="Clifton S.W."/>
            <person name="Comeron J.M."/>
            <person name="Costello J.C."/>
            <person name="Coyne J.A."/>
            <person name="Daub J."/>
            <person name="David R.G."/>
            <person name="Delcher A.L."/>
            <person name="Delehaunty K."/>
            <person name="Do C.B."/>
            <person name="Ebling H."/>
            <person name="Edwards K."/>
            <person name="Eickbush T."/>
            <person name="Evans J.D."/>
            <person name="Filipski A."/>
            <person name="Findeiss S."/>
            <person name="Freyhult E."/>
            <person name="Fulton L."/>
            <person name="Fulton R."/>
            <person name="Garcia A.C."/>
            <person name="Gardiner A."/>
            <person name="Garfield D.A."/>
            <person name="Garvin B.E."/>
            <person name="Gibson G."/>
            <person name="Gilbert D."/>
            <person name="Gnerre S."/>
            <person name="Godfrey J."/>
            <person name="Good R."/>
            <person name="Gotea V."/>
            <person name="Gravely B."/>
            <person name="Greenberg A.J."/>
            <person name="Griffiths-Jones S."/>
            <person name="Gross S."/>
            <person name="Guigo R."/>
            <person name="Gustafson E.A."/>
            <person name="Haerty W."/>
            <person name="Hahn M.W."/>
            <person name="Halligan D.L."/>
            <person name="Halpern A.L."/>
            <person name="Halter G.M."/>
            <person name="Han M.V."/>
            <person name="Heger A."/>
            <person name="Hillier L."/>
            <person name="Hinrichs A.S."/>
            <person name="Holmes I."/>
            <person name="Hoskins R.A."/>
            <person name="Hubisz M.J."/>
            <person name="Hultmark D."/>
            <person name="Huntley M.A."/>
            <person name="Jaffe D.B."/>
            <person name="Jagadeeshan S."/>
            <person name="Jeck W.R."/>
            <person name="Johnson J."/>
            <person name="Jones C.D."/>
            <person name="Jordan W.C."/>
            <person name="Karpen G.H."/>
            <person name="Kataoka E."/>
            <person name="Keightley P.D."/>
            <person name="Kheradpour P."/>
            <person name="Kirkness E.F."/>
            <person name="Koerich L.B."/>
            <person name="Kristiansen K."/>
            <person name="Kudrna D."/>
            <person name="Kulathinal R.J."/>
            <person name="Kumar S."/>
            <person name="Kwok R."/>
            <person name="Lander E."/>
            <person name="Langley C.H."/>
            <person name="Lapoint R."/>
            <person name="Lazzaro B.P."/>
            <person name="Lee S.J."/>
            <person name="Levesque L."/>
            <person name="Li R."/>
            <person name="Lin C.F."/>
            <person name="Lin M.F."/>
            <person name="Lindblad-Toh K."/>
            <person name="Llopart A."/>
            <person name="Long M."/>
            <person name="Low L."/>
            <person name="Lozovsky E."/>
            <person name="Lu J."/>
            <person name="Luo M."/>
            <person name="Machado C.A."/>
            <person name="Makalowski W."/>
            <person name="Marzo M."/>
            <person name="Matsuda M."/>
            <person name="Matzkin L."/>
            <person name="McAllister B."/>
            <person name="McBride C.S."/>
            <person name="McKernan B."/>
            <person name="McKernan K."/>
            <person name="Mendez-Lago M."/>
            <person name="Minx P."/>
            <person name="Mollenhauer M.U."/>
            <person name="Montooth K."/>
            <person name="Mount S.M."/>
            <person name="Mu X."/>
            <person name="Myers E."/>
            <person name="Negre B."/>
            <person name="Newfeld S."/>
            <person name="Nielsen R."/>
            <person name="Noor M.A."/>
            <person name="O'Grady P."/>
            <person name="Pachter L."/>
            <person name="Papaceit M."/>
            <person name="Parisi M.J."/>
            <person name="Parisi M."/>
            <person name="Parts L."/>
            <person name="Pedersen J.S."/>
            <person name="Pesole G."/>
            <person name="Phillippy A.M."/>
            <person name="Ponting C.P."/>
            <person name="Pop M."/>
            <person name="Porcelli D."/>
            <person name="Powell J.R."/>
            <person name="Prohaska S."/>
            <person name="Pruitt K."/>
            <person name="Puig M."/>
            <person name="Quesneville H."/>
            <person name="Ram K.R."/>
            <person name="Rand D."/>
            <person name="Rasmussen M.D."/>
            <person name="Reed L.K."/>
            <person name="Reenan R."/>
            <person name="Reily A."/>
            <person name="Remington K.A."/>
            <person name="Rieger T.T."/>
            <person name="Ritchie M.G."/>
            <person name="Robin C."/>
            <person name="Rogers Y.H."/>
            <person name="Rohde C."/>
            <person name="Rozas J."/>
            <person name="Rubenfield M.J."/>
            <person name="Ruiz A."/>
            <person name="Russo S."/>
            <person name="Salzberg S.L."/>
            <person name="Sanchez-Gracia A."/>
            <person name="Saranga D.J."/>
            <person name="Sato H."/>
            <person name="Schaeffer S.W."/>
            <person name="Schatz M.C."/>
            <person name="Schlenke T."/>
            <person name="Schwartz R."/>
            <person name="Segarra C."/>
            <person name="Singh R.S."/>
            <person name="Sirot L."/>
            <person name="Sirota M."/>
            <person name="Sisneros N.B."/>
            <person name="Smith C.D."/>
            <person name="Smith T.F."/>
            <person name="Spieth J."/>
            <person name="Stage D.E."/>
            <person name="Stark A."/>
            <person name="Stephan W."/>
            <person name="Strausberg R.L."/>
            <person name="Strempel S."/>
            <person name="Sturgill D."/>
            <person name="Sutton G."/>
            <person name="Sutton G.G."/>
            <person name="Tao W."/>
            <person name="Teichmann S."/>
            <person name="Tobari Y.N."/>
            <person name="Tomimura Y."/>
            <person name="Tsolas J.M."/>
            <person name="Valente V.L."/>
            <person name="Venter E."/>
            <person name="Venter J.C."/>
            <person name="Vicario S."/>
            <person name="Vieira F.G."/>
            <person name="Vilella A.J."/>
            <person name="Villasante A."/>
            <person name="Walenz B."/>
            <person name="Wang J."/>
            <person name="Wasserman M."/>
            <person name="Watts T."/>
            <person name="Wilson D."/>
            <person name="Wilson R.K."/>
            <person name="Wing R.A."/>
            <person name="Wolfner M.F."/>
            <person name="Wong A."/>
            <person name="Wong G.K."/>
            <person name="Wu C.I."/>
            <person name="Wu G."/>
            <person name="Yamamoto D."/>
            <person name="Yang H.P."/>
            <person name="Yang S.P."/>
            <person name="Yorke J.A."/>
            <person name="Yoshida K."/>
            <person name="Zdobnov E."/>
            <person name="Zhang P."/>
            <person name="Zhang Y."/>
            <person name="Zimin A.V."/>
            <person name="Baldwin J."/>
            <person name="Abdouelleil A."/>
            <person name="Abdulkadir J."/>
            <person name="Abebe A."/>
            <person name="Abera B."/>
            <person name="Abreu J."/>
            <person name="Acer S.C."/>
            <person name="Aftuck L."/>
            <person name="Alexander A."/>
            <person name="An P."/>
            <person name="Anderson E."/>
            <person name="Anderson S."/>
            <person name="Arachi H."/>
            <person name="Azer M."/>
            <person name="Bachantsang P."/>
            <person name="Barry A."/>
            <person name="Bayul T."/>
            <person name="Berlin A."/>
            <person name="Bessette D."/>
            <person name="Bloom T."/>
            <person name="Blye J."/>
            <person name="Boguslavskiy L."/>
            <person name="Bonnet C."/>
            <person name="Boukhgalter B."/>
            <person name="Bourzgui I."/>
            <person name="Brown A."/>
            <person name="Cahill P."/>
            <person name="Channer S."/>
            <person name="Cheshatsang Y."/>
            <person name="Chuda L."/>
            <person name="Citroen M."/>
            <person name="Collymore A."/>
            <person name="Cooke P."/>
            <person name="Costello M."/>
            <person name="D'Aco K."/>
            <person name="Daza R."/>
            <person name="De Haan G."/>
            <person name="DeGray S."/>
            <person name="DeMaso C."/>
            <person name="Dhargay N."/>
            <person name="Dooley K."/>
            <person name="Dooley E."/>
            <person name="Doricent M."/>
            <person name="Dorje P."/>
            <person name="Dorjee K."/>
            <person name="Dupes A."/>
            <person name="Elong R."/>
            <person name="Falk J."/>
            <person name="Farina A."/>
            <person name="Faro S."/>
            <person name="Ferguson D."/>
            <person name="Fisher S."/>
            <person name="Foley C.D."/>
            <person name="Franke A."/>
            <person name="Friedrich D."/>
            <person name="Gadbois L."/>
            <person name="Gearin G."/>
            <person name="Gearin C.R."/>
            <person name="Giannoukos G."/>
            <person name="Goode T."/>
            <person name="Graham J."/>
            <person name="Grandbois E."/>
            <person name="Grewal S."/>
            <person name="Gyaltsen K."/>
            <person name="Hafez N."/>
            <person name="Hagos B."/>
            <person name="Hall J."/>
            <person name="Henson C."/>
            <person name="Hollinger A."/>
            <person name="Honan T."/>
            <person name="Huard M.D."/>
            <person name="Hughes L."/>
            <person name="Hurhula B."/>
            <person name="Husby M.E."/>
            <person name="Kamat A."/>
            <person name="Kanga B."/>
            <person name="Kashin S."/>
            <person name="Khazanovich D."/>
            <person name="Kisner P."/>
            <person name="Lance K."/>
            <person name="Lara M."/>
            <person name="Lee W."/>
            <person name="Lennon N."/>
            <person name="Letendre F."/>
            <person name="LeVine R."/>
            <person name="Lipovsky A."/>
            <person name="Liu X."/>
            <person name="Liu J."/>
            <person name="Liu S."/>
            <person name="Lokyitsang T."/>
            <person name="Lokyitsang Y."/>
            <person name="Lubonja R."/>
            <person name="Lui A."/>
            <person name="MacDonald P."/>
            <person name="Magnisalis V."/>
            <person name="Maru K."/>
            <person name="Matthews C."/>
            <person name="McCusker W."/>
            <person name="McDonough S."/>
            <person name="Mehta T."/>
            <person name="Meldrim J."/>
            <person name="Meneus L."/>
            <person name="Mihai O."/>
            <person name="Mihalev A."/>
            <person name="Mihova T."/>
            <person name="Mittelman R."/>
            <person name="Mlenga V."/>
            <person name="Montmayeur A."/>
            <person name="Mulrain L."/>
            <person name="Navidi A."/>
            <person name="Naylor J."/>
            <person name="Negash T."/>
            <person name="Nguyen T."/>
            <person name="Nguyen N."/>
            <person name="Nicol R."/>
            <person name="Norbu C."/>
            <person name="Norbu N."/>
            <person name="Novod N."/>
            <person name="O'Neill B."/>
            <person name="Osman S."/>
            <person name="Markiewicz E."/>
            <person name="Oyono O.L."/>
            <person name="Patti C."/>
            <person name="Phunkhang P."/>
            <person name="Pierre F."/>
            <person name="Priest M."/>
            <person name="Raghuraman S."/>
            <person name="Rege F."/>
            <person name="Reyes R."/>
            <person name="Rise C."/>
            <person name="Rogov P."/>
            <person name="Ross K."/>
            <person name="Ryan E."/>
            <person name="Settipalli S."/>
            <person name="Shea T."/>
            <person name="Sherpa N."/>
            <person name="Shi L."/>
            <person name="Shih D."/>
            <person name="Sparrow T."/>
            <person name="Spaulding J."/>
            <person name="Stalker J."/>
            <person name="Stange-Thomann N."/>
            <person name="Stavropoulos S."/>
            <person name="Stone C."/>
            <person name="Strader C."/>
            <person name="Tesfaye S."/>
            <person name="Thomson T."/>
            <person name="Thoulutsang Y."/>
            <person name="Thoulutsang D."/>
            <person name="Topham K."/>
            <person name="Topping I."/>
            <person name="Tsamla T."/>
            <person name="Vassiliev H."/>
            <person name="Vo A."/>
            <person name="Wangchuk T."/>
            <person name="Wangdi T."/>
            <person name="Weiand M."/>
            <person name="Wilkinson J."/>
            <person name="Wilson A."/>
            <person name="Yadav S."/>
            <person name="Young G."/>
            <person name="Yu Q."/>
            <person name="Zembek L."/>
            <person name="Zhong D."/>
            <person name="Zimmer A."/>
            <person name="Zwirko Z."/>
            <person name="Jaffe D.B."/>
            <person name="Alvarez P."/>
            <person name="Brockman W."/>
            <person name="Butler J."/>
            <person name="Chin C."/>
            <person name="Gnerre S."/>
            <person name="Grabherr M."/>
            <person name="Kleber M."/>
            <person name="Mauceli E."/>
            <person name="MacCallum I."/>
        </authorList>
    </citation>
    <scope>NUCLEOTIDE SEQUENCE [LARGE SCALE GENOMIC DNA]</scope>
    <source>
        <strain evidence="7 8">TSC#14021-0224.01</strain>
    </source>
</reference>
<dbReference type="InterPro" id="IPR010678">
    <property type="entry name" value="UTP25"/>
</dbReference>
<dbReference type="eggNOG" id="KOG2340">
    <property type="taxonomic scope" value="Eukaryota"/>
</dbReference>
<sequence length="718" mass="83139">MFVDPHVCAKDTSNKHFKMKQKHSKNRAKPYKKPTPARRNEKFSKNYSFIQRSKQMEESHRRERMPTAPKQEYEPVAELLPEIQDEVDETGFYEQLVTGFNNIPTNDILSSKAEEEEDHVIPVPRKIKPKKEKRSEKLSVDLETYNSFSKRFDFELSTDNINDLIARKDVKAIKSNWSGLGNVRFDIPRLADDFKEPDCSEPKDIASSGDLQKLEVKASICGNAKLPLTALQSQLFYIANNYQDVYYPHRTHGNAEDIRYVYCLHALNHMLKVRSLILRNNEKVSALAKSQKMSPNEISIPESFRDQGLKRMKVVFVVPFRESALRIVNIIGDLLFGSQDDQARKTSIANYERFLGDYSGNTIYFPKTNPKPVDYEQTFSGNTDDNFKLGIRFTKKTMSLFSDMNSSDMLIASPLGLRMLVTDKESDFDFLNSIELLIIDQAELFLAQNWENLLHSLDHLHLQPQKLPDTNCQRVRTWCLSGASSFYRQTLFFSSHELPEFRAVLNSKCNNYQGKARVSNLVENGDIRNVLTPIQQVFRQITCSSVESTFDDRFQYFVKNIMPQFSKPGFSHCMLYVPSYFDYVRIRNHFKTEMVSFVQINEYTKKEKISRARDIFFHSGASVLLYSERAHFFRRTRIKGIRNLIMYQPPNFPHFYSEMINLMLESNQNPRDGFGDAMSVSILYTKYDLLSLSNIVGSENAVKLTSGKKDSYLFSTKT</sequence>
<dbReference type="Pfam" id="PF06862">
    <property type="entry name" value="Utp25_C"/>
    <property type="match status" value="1"/>
</dbReference>
<dbReference type="EMBL" id="CH954179">
    <property type="protein sequence ID" value="EDV56899.2"/>
    <property type="molecule type" value="Genomic_DNA"/>
</dbReference>
<comment type="similarity">
    <text evidence="2">Belongs to the UTP25 family.</text>
</comment>
<feature type="compositionally biased region" description="Basic residues" evidence="4">
    <location>
        <begin position="15"/>
        <end position="36"/>
    </location>
</feature>
<feature type="domain" description="UTP25 C-terminal" evidence="5">
    <location>
        <begin position="527"/>
        <end position="714"/>
    </location>
</feature>
<evidence type="ECO:0000256" key="1">
    <source>
        <dbReference type="ARBA" id="ARBA00004604"/>
    </source>
</evidence>
<dbReference type="GO" id="GO:0034511">
    <property type="term" value="F:U3 snoRNA binding"/>
    <property type="evidence" value="ECO:0007669"/>
    <property type="project" value="InterPro"/>
</dbReference>
<dbReference type="Pfam" id="PF22916">
    <property type="entry name" value="UTP25_NTPase-like"/>
    <property type="match status" value="1"/>
</dbReference>
<feature type="compositionally biased region" description="Basic and acidic residues" evidence="4">
    <location>
        <begin position="54"/>
        <end position="65"/>
    </location>
</feature>
<evidence type="ECO:0008006" key="9">
    <source>
        <dbReference type="Google" id="ProtNLM"/>
    </source>
</evidence>
<evidence type="ECO:0000259" key="5">
    <source>
        <dbReference type="Pfam" id="PF06862"/>
    </source>
</evidence>
<dbReference type="PANTHER" id="PTHR12933">
    <property type="entry name" value="ORF PROTEIN-RELATED"/>
    <property type="match status" value="1"/>
</dbReference>
<dbReference type="AlphaFoldDB" id="B3NQ26"/>
<dbReference type="GO" id="GO:0032040">
    <property type="term" value="C:small-subunit processome"/>
    <property type="evidence" value="ECO:0007669"/>
    <property type="project" value="TreeGrafter"/>
</dbReference>
<proteinExistence type="inferred from homology"/>
<dbReference type="InterPro" id="IPR053939">
    <property type="entry name" value="UTP25_C"/>
</dbReference>
<evidence type="ECO:0000256" key="4">
    <source>
        <dbReference type="SAM" id="MobiDB-lite"/>
    </source>
</evidence>
<evidence type="ECO:0000259" key="6">
    <source>
        <dbReference type="Pfam" id="PF22916"/>
    </source>
</evidence>
<dbReference type="InterPro" id="IPR053940">
    <property type="entry name" value="UTP25_NTPase-like"/>
</dbReference>
<dbReference type="HOGENOM" id="CLU_018705_1_0_1"/>
<keyword evidence="3" id="KW-0539">Nucleus</keyword>
<comment type="subcellular location">
    <subcellularLocation>
        <location evidence="1">Nucleus</location>
        <location evidence="1">Nucleolus</location>
    </subcellularLocation>
</comment>
<reference evidence="7 8" key="2">
    <citation type="journal article" date="2008" name="Bioinformatics">
        <title>Assembly reconciliation.</title>
        <authorList>
            <person name="Zimin A.V."/>
            <person name="Smith D.R."/>
            <person name="Sutton G."/>
            <person name="Yorke J.A."/>
        </authorList>
    </citation>
    <scope>NUCLEOTIDE SEQUENCE [LARGE SCALE GENOMIC DNA]</scope>
    <source>
        <strain evidence="7 8">TSC#14021-0224.01</strain>
    </source>
</reference>
<feature type="domain" description="UTP25 NTP hydrolase-like" evidence="6">
    <location>
        <begin position="242"/>
        <end position="515"/>
    </location>
</feature>
<evidence type="ECO:0000256" key="3">
    <source>
        <dbReference type="ARBA" id="ARBA00023242"/>
    </source>
</evidence>
<accession>B3NQ26</accession>
<dbReference type="KEGG" id="der:6548004"/>
<keyword evidence="8" id="KW-1185">Reference proteome</keyword>
<evidence type="ECO:0000313" key="8">
    <source>
        <dbReference type="Proteomes" id="UP000008711"/>
    </source>
</evidence>
<evidence type="ECO:0000256" key="2">
    <source>
        <dbReference type="ARBA" id="ARBA00009223"/>
    </source>
</evidence>
<gene>
    <name evidence="7" type="primary">Dere\GG19977</name>
    <name evidence="7" type="synonym">dere_GLEANR_4815</name>
    <name evidence="7" type="synonym">GG19977</name>
    <name evidence="7" type="ORF">Dere_GG19977</name>
</gene>
<dbReference type="OrthoDB" id="10264378at2759"/>
<dbReference type="PANTHER" id="PTHR12933:SF0">
    <property type="entry name" value="U3 SMALL NUCLEOLAR RNA-ASSOCIATED PROTEIN 25 HOMOLOG"/>
    <property type="match status" value="1"/>
</dbReference>
<evidence type="ECO:0000313" key="7">
    <source>
        <dbReference type="EMBL" id="EDV56899.2"/>
    </source>
</evidence>
<organism evidence="7 8">
    <name type="scientific">Drosophila erecta</name>
    <name type="common">Fruit fly</name>
    <dbReference type="NCBI Taxonomy" id="7220"/>
    <lineage>
        <taxon>Eukaryota</taxon>
        <taxon>Metazoa</taxon>
        <taxon>Ecdysozoa</taxon>
        <taxon>Arthropoda</taxon>
        <taxon>Hexapoda</taxon>
        <taxon>Insecta</taxon>
        <taxon>Pterygota</taxon>
        <taxon>Neoptera</taxon>
        <taxon>Endopterygota</taxon>
        <taxon>Diptera</taxon>
        <taxon>Brachycera</taxon>
        <taxon>Muscomorpha</taxon>
        <taxon>Ephydroidea</taxon>
        <taxon>Drosophilidae</taxon>
        <taxon>Drosophila</taxon>
        <taxon>Sophophora</taxon>
    </lineage>
</organism>
<dbReference type="GO" id="GO:0019843">
    <property type="term" value="F:rRNA binding"/>
    <property type="evidence" value="ECO:0007669"/>
    <property type="project" value="TreeGrafter"/>
</dbReference>
<feature type="region of interest" description="Disordered" evidence="4">
    <location>
        <begin position="11"/>
        <end position="71"/>
    </location>
</feature>
<dbReference type="Proteomes" id="UP000008711">
    <property type="component" value="Unassembled WGS sequence"/>
</dbReference>